<dbReference type="SUPFAM" id="SSF110296">
    <property type="entry name" value="Oligoxyloglucan reducing end-specific cellobiohydrolase"/>
    <property type="match status" value="1"/>
</dbReference>
<dbReference type="InterPro" id="IPR015943">
    <property type="entry name" value="WD40/YVTN_repeat-like_dom_sf"/>
</dbReference>
<evidence type="ECO:0000313" key="5">
    <source>
        <dbReference type="Proteomes" id="UP000029518"/>
    </source>
</evidence>
<dbReference type="Pfam" id="PF15902">
    <property type="entry name" value="Sortilin-Vps10"/>
    <property type="match status" value="1"/>
</dbReference>
<gene>
    <name evidence="4" type="ORF">PBOR_26965</name>
</gene>
<evidence type="ECO:0000313" key="4">
    <source>
        <dbReference type="EMBL" id="AIQ60180.1"/>
    </source>
</evidence>
<keyword evidence="1" id="KW-0677">Repeat</keyword>
<proteinExistence type="predicted"/>
<dbReference type="HOGENOM" id="CLU_1218802_0_0_9"/>
<protein>
    <recommendedName>
        <fullName evidence="3">Sortilin N-terminal domain-containing protein</fullName>
    </recommendedName>
</protein>
<evidence type="ECO:0000256" key="2">
    <source>
        <dbReference type="SAM" id="SignalP"/>
    </source>
</evidence>
<dbReference type="Proteomes" id="UP000029518">
    <property type="component" value="Chromosome"/>
</dbReference>
<organism evidence="4 5">
    <name type="scientific">Paenibacillus borealis</name>
    <dbReference type="NCBI Taxonomy" id="160799"/>
    <lineage>
        <taxon>Bacteria</taxon>
        <taxon>Bacillati</taxon>
        <taxon>Bacillota</taxon>
        <taxon>Bacilli</taxon>
        <taxon>Bacillales</taxon>
        <taxon>Paenibacillaceae</taxon>
        <taxon>Paenibacillus</taxon>
    </lineage>
</organism>
<dbReference type="Gene3D" id="2.130.10.10">
    <property type="entry name" value="YVTN repeat-like/Quinoprotein amine dehydrogenase"/>
    <property type="match status" value="1"/>
</dbReference>
<feature type="signal peptide" evidence="2">
    <location>
        <begin position="1"/>
        <end position="19"/>
    </location>
</feature>
<keyword evidence="2" id="KW-0732">Signal</keyword>
<feature type="domain" description="Sortilin N-terminal" evidence="3">
    <location>
        <begin position="59"/>
        <end position="203"/>
    </location>
</feature>
<evidence type="ECO:0000256" key="1">
    <source>
        <dbReference type="ARBA" id="ARBA00022737"/>
    </source>
</evidence>
<reference evidence="4" key="1">
    <citation type="submission" date="2014-08" db="EMBL/GenBank/DDBJ databases">
        <title>Comparative genomics of the Paenibacillus odorifer group.</title>
        <authorList>
            <person name="den Bakker H.C."/>
            <person name="Tsai Y.-C.Y.-C."/>
            <person name="Martin N."/>
            <person name="Korlach J."/>
            <person name="Wiedmann M."/>
        </authorList>
    </citation>
    <scope>NUCLEOTIDE SEQUENCE [LARGE SCALE GENOMIC DNA]</scope>
    <source>
        <strain evidence="4">DSM 13188</strain>
    </source>
</reference>
<name>A0A089LJ88_PAEBO</name>
<feature type="chain" id="PRO_5001846534" description="Sortilin N-terminal domain-containing protein" evidence="2">
    <location>
        <begin position="20"/>
        <end position="244"/>
    </location>
</feature>
<accession>A0A089LJ88</accession>
<dbReference type="AlphaFoldDB" id="A0A089LJ88"/>
<keyword evidence="5" id="KW-1185">Reference proteome</keyword>
<dbReference type="EMBL" id="CP009285">
    <property type="protein sequence ID" value="AIQ60180.1"/>
    <property type="molecule type" value="Genomic_DNA"/>
</dbReference>
<dbReference type="KEGG" id="pbd:PBOR_26965"/>
<dbReference type="InterPro" id="IPR031778">
    <property type="entry name" value="Sortilin_N"/>
</dbReference>
<evidence type="ECO:0000259" key="3">
    <source>
        <dbReference type="Pfam" id="PF15902"/>
    </source>
</evidence>
<sequence length="244" mass="26710">MQLAASLVGLTFNSMPAQAADTAASASTENIQTYQYRLDQKHGWKITSAGSGMFRADNVIYQTADSGKTWDKLSDSENGTLPSGPVGAFTFSSADNGWLTINTPQSGTQRLYTTGDGGAHWTRVKLDVPDQYAASMFDPAPPVFFSSTSYGIMIPDHPEIQNAQGGNTSFFLFFVTQDAGQHWTAITDHTAGTWNSLSWDAAENQDKEHYSWEIRIGHALWTSPDGKDWATATETAHQRSSFHK</sequence>